<dbReference type="EMBL" id="JBJIAA010000007">
    <property type="protein sequence ID" value="MFL0250737.1"/>
    <property type="molecule type" value="Genomic_DNA"/>
</dbReference>
<dbReference type="RefSeq" id="WP_406787400.1">
    <property type="nucleotide sequence ID" value="NZ_JBJIAA010000007.1"/>
</dbReference>
<accession>A0ABW8TE92</accession>
<evidence type="ECO:0000313" key="2">
    <source>
        <dbReference type="Proteomes" id="UP001623592"/>
    </source>
</evidence>
<proteinExistence type="predicted"/>
<organism evidence="1 2">
    <name type="scientific">Clostridium neuense</name>
    <dbReference type="NCBI Taxonomy" id="1728934"/>
    <lineage>
        <taxon>Bacteria</taxon>
        <taxon>Bacillati</taxon>
        <taxon>Bacillota</taxon>
        <taxon>Clostridia</taxon>
        <taxon>Eubacteriales</taxon>
        <taxon>Clostridiaceae</taxon>
        <taxon>Clostridium</taxon>
    </lineage>
</organism>
<gene>
    <name evidence="1" type="ORF">ACJDT4_09925</name>
</gene>
<evidence type="ECO:0000313" key="1">
    <source>
        <dbReference type="EMBL" id="MFL0250737.1"/>
    </source>
</evidence>
<dbReference type="Pfam" id="PF16895">
    <property type="entry name" value="DUF5085"/>
    <property type="match status" value="1"/>
</dbReference>
<dbReference type="Proteomes" id="UP001623592">
    <property type="component" value="Unassembled WGS sequence"/>
</dbReference>
<dbReference type="InterPro" id="IPR031664">
    <property type="entry name" value="DUF5085"/>
</dbReference>
<comment type="caution">
    <text evidence="1">The sequence shown here is derived from an EMBL/GenBank/DDBJ whole genome shotgun (WGS) entry which is preliminary data.</text>
</comment>
<reference evidence="1 2" key="1">
    <citation type="submission" date="2024-11" db="EMBL/GenBank/DDBJ databases">
        <authorList>
            <person name="Heng Y.C."/>
            <person name="Lim A.C.H."/>
            <person name="Lee J.K.Y."/>
            <person name="Kittelmann S."/>
        </authorList>
    </citation>
    <scope>NUCLEOTIDE SEQUENCE [LARGE SCALE GENOMIC DNA]</scope>
    <source>
        <strain evidence="1 2">WILCCON 0114</strain>
    </source>
</reference>
<protein>
    <submittedName>
        <fullName evidence="1">DUF5085 family protein</fullName>
    </submittedName>
</protein>
<sequence length="148" mass="17215">MKIRRCPLVFNNVISANLKCKVDDWYELAAEFRNRIIRSGLYVTGPVIYKYENFNNIDDDVNFTFYLPVNEPINMAKNDVFNFYKLWKIEDGLAIRHADLDEDIEEDNKILKACAIANKCKLQEPFYNIYLDVYGGGIIDIYAPIVEG</sequence>
<keyword evidence="2" id="KW-1185">Reference proteome</keyword>
<name>A0ABW8TE92_9CLOT</name>